<feature type="chain" id="PRO_5023396728" description="Arginine biosynthesis bifunctional protein ArgJ beta chain" evidence="8">
    <location>
        <begin position="194"/>
        <end position="398"/>
    </location>
</feature>
<comment type="catalytic activity">
    <reaction evidence="8">
        <text>L-glutamate + acetyl-CoA = N-acetyl-L-glutamate + CoA + H(+)</text>
        <dbReference type="Rhea" id="RHEA:24292"/>
        <dbReference type="ChEBI" id="CHEBI:15378"/>
        <dbReference type="ChEBI" id="CHEBI:29985"/>
        <dbReference type="ChEBI" id="CHEBI:44337"/>
        <dbReference type="ChEBI" id="CHEBI:57287"/>
        <dbReference type="ChEBI" id="CHEBI:57288"/>
        <dbReference type="EC" id="2.3.1.1"/>
    </reaction>
</comment>
<evidence type="ECO:0000256" key="3">
    <source>
        <dbReference type="ARBA" id="ARBA00022571"/>
    </source>
</evidence>
<dbReference type="GO" id="GO:0004042">
    <property type="term" value="F:L-glutamate N-acetyltransferase activity"/>
    <property type="evidence" value="ECO:0007669"/>
    <property type="project" value="UniProtKB-UniRule"/>
</dbReference>
<dbReference type="Pfam" id="PF01960">
    <property type="entry name" value="ArgJ"/>
    <property type="match status" value="1"/>
</dbReference>
<comment type="caution">
    <text evidence="8">Lacks conserved residue(s) required for the propagation of feature annotation.</text>
</comment>
<feature type="site" description="Involved in the stabilization of negative charge on the oxyanion by the formation of the oxyanion hole" evidence="8">
    <location>
        <position position="120"/>
    </location>
</feature>
<evidence type="ECO:0000256" key="2">
    <source>
        <dbReference type="ARBA" id="ARBA00011475"/>
    </source>
</evidence>
<gene>
    <name evidence="8 9" type="primary">argJ</name>
    <name evidence="9" type="ORF">EI684_06050</name>
</gene>
<dbReference type="InterPro" id="IPR016117">
    <property type="entry name" value="ArgJ-like_dom_sf"/>
</dbReference>
<feature type="site" description="Cleavage; by autolysis" evidence="8">
    <location>
        <begin position="193"/>
        <end position="194"/>
    </location>
</feature>
<evidence type="ECO:0000256" key="5">
    <source>
        <dbReference type="ARBA" id="ARBA00022679"/>
    </source>
</evidence>
<dbReference type="GO" id="GO:0004358">
    <property type="term" value="F:L-glutamate N-acetyltransferase activity, acting on acetyl-L-ornithine as donor"/>
    <property type="evidence" value="ECO:0007669"/>
    <property type="project" value="UniProtKB-UniRule"/>
</dbReference>
<comment type="catalytic activity">
    <reaction evidence="8">
        <text>N(2)-acetyl-L-ornithine + L-glutamate = N-acetyl-L-glutamate + L-ornithine</text>
        <dbReference type="Rhea" id="RHEA:15349"/>
        <dbReference type="ChEBI" id="CHEBI:29985"/>
        <dbReference type="ChEBI" id="CHEBI:44337"/>
        <dbReference type="ChEBI" id="CHEBI:46911"/>
        <dbReference type="ChEBI" id="CHEBI:57805"/>
        <dbReference type="EC" id="2.3.1.35"/>
    </reaction>
</comment>
<comment type="pathway">
    <text evidence="8">Amino-acid biosynthesis; L-arginine biosynthesis; L-ornithine and N-acetyl-L-glutamate from L-glutamate and N(2)-acetyl-L-ornithine (cyclic): step 1/1.</text>
</comment>
<dbReference type="PANTHER" id="PTHR23100">
    <property type="entry name" value="ARGININE BIOSYNTHESIS BIFUNCTIONAL PROTEIN ARGJ"/>
    <property type="match status" value="1"/>
</dbReference>
<comment type="subcellular location">
    <subcellularLocation>
        <location evidence="8">Cytoplasm</location>
    </subcellularLocation>
</comment>
<dbReference type="EC" id="2.3.1.35" evidence="8"/>
<evidence type="ECO:0000256" key="6">
    <source>
        <dbReference type="ARBA" id="ARBA00022813"/>
    </source>
</evidence>
<dbReference type="Proteomes" id="UP000280307">
    <property type="component" value="Unassembled WGS sequence"/>
</dbReference>
<feature type="site" description="Involved in the stabilization of negative charge on the oxyanion by the formation of the oxyanion hole" evidence="8">
    <location>
        <position position="119"/>
    </location>
</feature>
<keyword evidence="8" id="KW-0963">Cytoplasm</keyword>
<name>A0A426U4P3_9CHLR</name>
<dbReference type="CDD" id="cd02152">
    <property type="entry name" value="OAT"/>
    <property type="match status" value="1"/>
</dbReference>
<feature type="binding site" evidence="8">
    <location>
        <position position="156"/>
    </location>
    <ligand>
        <name>substrate</name>
    </ligand>
</feature>
<evidence type="ECO:0000256" key="1">
    <source>
        <dbReference type="ARBA" id="ARBA00006774"/>
    </source>
</evidence>
<dbReference type="EC" id="2.3.1.1" evidence="8"/>
<comment type="subunit">
    <text evidence="2 8">Heterotetramer of two alpha and two beta chains.</text>
</comment>
<evidence type="ECO:0000256" key="4">
    <source>
        <dbReference type="ARBA" id="ARBA00022605"/>
    </source>
</evidence>
<dbReference type="InterPro" id="IPR042195">
    <property type="entry name" value="ArgJ_beta_C"/>
</dbReference>
<comment type="pathway">
    <text evidence="8">Amino-acid biosynthesis; L-arginine biosynthesis; N(2)-acetyl-L-ornithine from L-glutamate: step 1/4.</text>
</comment>
<dbReference type="SUPFAM" id="SSF56266">
    <property type="entry name" value="DmpA/ArgJ-like"/>
    <property type="match status" value="1"/>
</dbReference>
<dbReference type="GO" id="GO:0006592">
    <property type="term" value="P:ornithine biosynthetic process"/>
    <property type="evidence" value="ECO:0007669"/>
    <property type="project" value="TreeGrafter"/>
</dbReference>
<dbReference type="HAMAP" id="MF_01106">
    <property type="entry name" value="ArgJ"/>
    <property type="match status" value="1"/>
</dbReference>
<reference evidence="9 10" key="1">
    <citation type="submission" date="2018-12" db="EMBL/GenBank/DDBJ databases">
        <title>Genome Sequence of Candidatus Viridilinea halotolerans isolated from saline sulfide-rich spring.</title>
        <authorList>
            <person name="Grouzdev D.S."/>
            <person name="Burganskaya E.I."/>
            <person name="Krutkina M.S."/>
            <person name="Sukhacheva M.V."/>
            <person name="Gorlenko V.M."/>
        </authorList>
    </citation>
    <scope>NUCLEOTIDE SEQUENCE [LARGE SCALE GENOMIC DNA]</scope>
    <source>
        <strain evidence="9">Chok-6</strain>
    </source>
</reference>
<dbReference type="GO" id="GO:0006526">
    <property type="term" value="P:L-arginine biosynthetic process"/>
    <property type="evidence" value="ECO:0007669"/>
    <property type="project" value="UniProtKB-UniRule"/>
</dbReference>
<keyword evidence="3 8" id="KW-0055">Arginine biosynthesis</keyword>
<feature type="chain" id="PRO_5023396730" description="Arginine biosynthesis bifunctional protein ArgJ alpha chain" evidence="8">
    <location>
        <begin position="1"/>
        <end position="193"/>
    </location>
</feature>
<dbReference type="Gene3D" id="3.60.70.12">
    <property type="entry name" value="L-amino peptidase D-ALA esterase/amidase"/>
    <property type="match status" value="1"/>
</dbReference>
<evidence type="ECO:0000256" key="7">
    <source>
        <dbReference type="ARBA" id="ARBA00023315"/>
    </source>
</evidence>
<keyword evidence="4 8" id="KW-0028">Amino-acid biosynthesis</keyword>
<keyword evidence="8" id="KW-0511">Multifunctional enzyme</keyword>
<evidence type="ECO:0000256" key="8">
    <source>
        <dbReference type="HAMAP-Rule" id="MF_01106"/>
    </source>
</evidence>
<comment type="function">
    <text evidence="8">Catalyzes two activities which are involved in the cyclic version of arginine biosynthesis: the synthesis of N-acetylglutamate from glutamate and acetyl-CoA as the acetyl donor, and of ornithine by transacetylation between N(2)-acetylornithine and glutamate.</text>
</comment>
<dbReference type="AlphaFoldDB" id="A0A426U4P3"/>
<sequence length="398" mass="42462">MSHTIFDDGHIASPNGYRATGISCGLKDGSKARDVALVYSLHPANVAALFTTSLTKAAPVFLSQAILSRNREAMRAVMINSGQANAGTGQAGLTDAVECAKLVADELEIPRDGVLVMSTGVIGVPLPMQKMREGIKRAVSELDSGGGRRAAVAMLTTDSRPKERVLRLQLREGQRCTLAGMAKGSRMIHPRLATMLCVITTDAAIEQRLLQRALQNSVAHSFNRMNVDGEVSPNDGVIMLANGAADARPINDPDSREFTAFQSALDVLCADLAQQIVRDAAGSGKIMHVYVRGAADEMMALAVADKISQSRSLRSALRRGMPEWGSIMAAVGATPIELRPELLDIRLGSVRVLHEGEGTPFDMTAALQAVSGPEVEITVDLNLGPVEVHVLSCTWFED</sequence>
<evidence type="ECO:0000313" key="10">
    <source>
        <dbReference type="Proteomes" id="UP000280307"/>
    </source>
</evidence>
<comment type="caution">
    <text evidence="9">The sequence shown here is derived from an EMBL/GenBank/DDBJ whole genome shotgun (WGS) entry which is preliminary data.</text>
</comment>
<proteinExistence type="inferred from homology"/>
<dbReference type="UniPathway" id="UPA00068">
    <property type="reaction ID" value="UER00106"/>
</dbReference>
<feature type="binding site" evidence="8">
    <location>
        <position position="183"/>
    </location>
    <ligand>
        <name>substrate</name>
    </ligand>
</feature>
<accession>A0A426U4P3</accession>
<keyword evidence="6 8" id="KW-0068">Autocatalytic cleavage</keyword>
<feature type="active site" description="Nucleophile" evidence="8">
    <location>
        <position position="194"/>
    </location>
</feature>
<dbReference type="PANTHER" id="PTHR23100:SF0">
    <property type="entry name" value="ARGININE BIOSYNTHESIS BIFUNCTIONAL PROTEIN ARGJ, MITOCHONDRIAL"/>
    <property type="match status" value="1"/>
</dbReference>
<dbReference type="Gene3D" id="3.10.20.340">
    <property type="entry name" value="ArgJ beta chain, C-terminal domain"/>
    <property type="match status" value="1"/>
</dbReference>
<protein>
    <recommendedName>
        <fullName evidence="8">Arginine biosynthesis bifunctional protein ArgJ</fullName>
    </recommendedName>
    <domain>
        <recommendedName>
            <fullName evidence="8">Glutamate N-acetyltransferase</fullName>
            <ecNumber evidence="8">2.3.1.35</ecNumber>
        </recommendedName>
        <alternativeName>
            <fullName evidence="8">Ornithine acetyltransferase</fullName>
            <shortName evidence="8">OATase</shortName>
        </alternativeName>
        <alternativeName>
            <fullName evidence="8">Ornithine transacetylase</fullName>
        </alternativeName>
    </domain>
    <domain>
        <recommendedName>
            <fullName evidence="8">Amino-acid acetyltransferase</fullName>
            <ecNumber evidence="8">2.3.1.1</ecNumber>
        </recommendedName>
        <alternativeName>
            <fullName evidence="8">N-acetylglutamate synthase</fullName>
            <shortName evidence="8">AGSase</shortName>
        </alternativeName>
    </domain>
    <component>
        <recommendedName>
            <fullName evidence="8">Arginine biosynthesis bifunctional protein ArgJ alpha chain</fullName>
        </recommendedName>
    </component>
    <component>
        <recommendedName>
            <fullName evidence="8">Arginine biosynthesis bifunctional protein ArgJ beta chain</fullName>
        </recommendedName>
    </component>
</protein>
<dbReference type="GO" id="GO:0005737">
    <property type="term" value="C:cytoplasm"/>
    <property type="evidence" value="ECO:0007669"/>
    <property type="project" value="UniProtKB-SubCell"/>
</dbReference>
<dbReference type="FunFam" id="3.60.70.12:FF:000001">
    <property type="entry name" value="Arginine biosynthesis bifunctional protein ArgJ, chloroplastic"/>
    <property type="match status" value="1"/>
</dbReference>
<dbReference type="NCBIfam" id="NF003802">
    <property type="entry name" value="PRK05388.1"/>
    <property type="match status" value="1"/>
</dbReference>
<keyword evidence="5 8" id="KW-0808">Transferase</keyword>
<keyword evidence="7 8" id="KW-0012">Acyltransferase</keyword>
<organism evidence="9 10">
    <name type="scientific">Candidatus Viridilinea halotolerans</name>
    <dbReference type="NCBI Taxonomy" id="2491704"/>
    <lineage>
        <taxon>Bacteria</taxon>
        <taxon>Bacillati</taxon>
        <taxon>Chloroflexota</taxon>
        <taxon>Chloroflexia</taxon>
        <taxon>Chloroflexales</taxon>
        <taxon>Chloroflexineae</taxon>
        <taxon>Oscillochloridaceae</taxon>
        <taxon>Candidatus Viridilinea</taxon>
    </lineage>
</organism>
<evidence type="ECO:0000313" key="9">
    <source>
        <dbReference type="EMBL" id="RRR74887.1"/>
    </source>
</evidence>
<comment type="similarity">
    <text evidence="1 8">Belongs to the ArgJ family.</text>
</comment>
<dbReference type="EMBL" id="RSAS01000231">
    <property type="protein sequence ID" value="RRR74887.1"/>
    <property type="molecule type" value="Genomic_DNA"/>
</dbReference>
<dbReference type="NCBIfam" id="TIGR00120">
    <property type="entry name" value="ArgJ"/>
    <property type="match status" value="1"/>
</dbReference>
<feature type="binding site" evidence="8">
    <location>
        <position position="194"/>
    </location>
    <ligand>
        <name>substrate</name>
    </ligand>
</feature>
<dbReference type="InterPro" id="IPR002813">
    <property type="entry name" value="Arg_biosynth_ArgJ"/>
</dbReference>